<dbReference type="PROSITE" id="PS50109">
    <property type="entry name" value="HIS_KIN"/>
    <property type="match status" value="1"/>
</dbReference>
<dbReference type="SMART" id="SM00388">
    <property type="entry name" value="HisKA"/>
    <property type="match status" value="1"/>
</dbReference>
<dbReference type="Gene3D" id="1.10.287.130">
    <property type="match status" value="1"/>
</dbReference>
<dbReference type="InterPro" id="IPR001789">
    <property type="entry name" value="Sig_transdc_resp-reg_receiver"/>
</dbReference>
<dbReference type="NCBIfam" id="TIGR00229">
    <property type="entry name" value="sensory_box"/>
    <property type="match status" value="1"/>
</dbReference>
<proteinExistence type="predicted"/>
<evidence type="ECO:0000256" key="2">
    <source>
        <dbReference type="ARBA" id="ARBA00012438"/>
    </source>
</evidence>
<comment type="caution">
    <text evidence="11">The sequence shown here is derived from an EMBL/GenBank/DDBJ whole genome shotgun (WGS) entry which is preliminary data.</text>
</comment>
<evidence type="ECO:0000313" key="12">
    <source>
        <dbReference type="Proteomes" id="UP000717634"/>
    </source>
</evidence>
<feature type="domain" description="PAS" evidence="9">
    <location>
        <begin position="397"/>
        <end position="467"/>
    </location>
</feature>
<comment type="catalytic activity">
    <reaction evidence="1">
        <text>ATP + protein L-histidine = ADP + protein N-phospho-L-histidine.</text>
        <dbReference type="EC" id="2.7.13.3"/>
    </reaction>
</comment>
<evidence type="ECO:0000259" key="10">
    <source>
        <dbReference type="PROSITE" id="PS50113"/>
    </source>
</evidence>
<dbReference type="SUPFAM" id="SSF55874">
    <property type="entry name" value="ATPase domain of HSP90 chaperone/DNA topoisomerase II/histidine kinase"/>
    <property type="match status" value="1"/>
</dbReference>
<dbReference type="PANTHER" id="PTHR43047:SF64">
    <property type="entry name" value="HISTIDINE KINASE CONTAINING CHEY-HOMOLOGOUS RECEIVER DOMAIN AND PAS DOMAIN-RELATED"/>
    <property type="match status" value="1"/>
</dbReference>
<feature type="domain" description="PAS" evidence="9">
    <location>
        <begin position="38"/>
        <end position="75"/>
    </location>
</feature>
<dbReference type="InterPro" id="IPR005467">
    <property type="entry name" value="His_kinase_dom"/>
</dbReference>
<dbReference type="InterPro" id="IPR004358">
    <property type="entry name" value="Sig_transdc_His_kin-like_C"/>
</dbReference>
<dbReference type="Pfam" id="PF13188">
    <property type="entry name" value="PAS_8"/>
    <property type="match status" value="1"/>
</dbReference>
<dbReference type="InterPro" id="IPR000700">
    <property type="entry name" value="PAS-assoc_C"/>
</dbReference>
<dbReference type="SMART" id="SM00091">
    <property type="entry name" value="PAS"/>
    <property type="match status" value="3"/>
</dbReference>
<accession>A0ABX1HJM6</accession>
<dbReference type="PROSITE" id="PS50112">
    <property type="entry name" value="PAS"/>
    <property type="match status" value="2"/>
</dbReference>
<dbReference type="Pfam" id="PF02518">
    <property type="entry name" value="HATPase_c"/>
    <property type="match status" value="1"/>
</dbReference>
<dbReference type="Gene3D" id="3.30.450.20">
    <property type="entry name" value="PAS domain"/>
    <property type="match status" value="3"/>
</dbReference>
<dbReference type="PRINTS" id="PR00344">
    <property type="entry name" value="BCTRLSENSOR"/>
</dbReference>
<dbReference type="Pfam" id="PF00512">
    <property type="entry name" value="HisKA"/>
    <property type="match status" value="1"/>
</dbReference>
<evidence type="ECO:0000256" key="5">
    <source>
        <dbReference type="ARBA" id="ARBA00022777"/>
    </source>
</evidence>
<dbReference type="InterPro" id="IPR003594">
    <property type="entry name" value="HATPase_dom"/>
</dbReference>
<dbReference type="PROSITE" id="PS50110">
    <property type="entry name" value="RESPONSE_REGULATORY"/>
    <property type="match status" value="1"/>
</dbReference>
<feature type="modified residue" description="4-aspartylphosphate" evidence="6">
    <location>
        <position position="834"/>
    </location>
</feature>
<dbReference type="CDD" id="cd00082">
    <property type="entry name" value="HisKA"/>
    <property type="match status" value="1"/>
</dbReference>
<dbReference type="EC" id="2.7.13.3" evidence="2"/>
<dbReference type="InterPro" id="IPR036890">
    <property type="entry name" value="HATPase_C_sf"/>
</dbReference>
<dbReference type="CDD" id="cd00130">
    <property type="entry name" value="PAS"/>
    <property type="match status" value="1"/>
</dbReference>
<evidence type="ECO:0000256" key="6">
    <source>
        <dbReference type="PROSITE-ProRule" id="PRU00169"/>
    </source>
</evidence>
<dbReference type="InterPro" id="IPR000014">
    <property type="entry name" value="PAS"/>
</dbReference>
<dbReference type="EMBL" id="JAAVTK010000004">
    <property type="protein sequence ID" value="NKI89357.1"/>
    <property type="molecule type" value="Genomic_DNA"/>
</dbReference>
<evidence type="ECO:0000313" key="11">
    <source>
        <dbReference type="EMBL" id="NKI89357.1"/>
    </source>
</evidence>
<dbReference type="InterPro" id="IPR011006">
    <property type="entry name" value="CheY-like_superfamily"/>
</dbReference>
<dbReference type="InterPro" id="IPR036097">
    <property type="entry name" value="HisK_dim/P_sf"/>
</dbReference>
<dbReference type="SMART" id="SM00448">
    <property type="entry name" value="REC"/>
    <property type="match status" value="1"/>
</dbReference>
<organism evidence="11 12">
    <name type="scientific">Hymenobacter artigasi</name>
    <dbReference type="NCBI Taxonomy" id="2719616"/>
    <lineage>
        <taxon>Bacteria</taxon>
        <taxon>Pseudomonadati</taxon>
        <taxon>Bacteroidota</taxon>
        <taxon>Cytophagia</taxon>
        <taxon>Cytophagales</taxon>
        <taxon>Hymenobacteraceae</taxon>
        <taxon>Hymenobacter</taxon>
    </lineage>
</organism>
<dbReference type="SUPFAM" id="SSF47384">
    <property type="entry name" value="Homodimeric domain of signal transducing histidine kinase"/>
    <property type="match status" value="1"/>
</dbReference>
<gene>
    <name evidence="11" type="ORF">HBN54_001952</name>
</gene>
<evidence type="ECO:0000259" key="7">
    <source>
        <dbReference type="PROSITE" id="PS50109"/>
    </source>
</evidence>
<dbReference type="Gene3D" id="3.40.50.2300">
    <property type="match status" value="1"/>
</dbReference>
<keyword evidence="4" id="KW-0808">Transferase</keyword>
<dbReference type="SUPFAM" id="SSF55785">
    <property type="entry name" value="PYP-like sensor domain (PAS domain)"/>
    <property type="match status" value="3"/>
</dbReference>
<evidence type="ECO:0000259" key="8">
    <source>
        <dbReference type="PROSITE" id="PS50110"/>
    </source>
</evidence>
<evidence type="ECO:0000259" key="9">
    <source>
        <dbReference type="PROSITE" id="PS50112"/>
    </source>
</evidence>
<name>A0ABX1HJM6_9BACT</name>
<dbReference type="PROSITE" id="PS50113">
    <property type="entry name" value="PAC"/>
    <property type="match status" value="1"/>
</dbReference>
<dbReference type="SUPFAM" id="SSF52172">
    <property type="entry name" value="CheY-like"/>
    <property type="match status" value="1"/>
</dbReference>
<reference evidence="11 12" key="1">
    <citation type="submission" date="2020-03" db="EMBL/GenBank/DDBJ databases">
        <title>Genomic Encyclopedia of Type Strains, Phase IV (KMG-V): Genome sequencing to study the core and pangenomes of soil and plant-associated prokaryotes.</title>
        <authorList>
            <person name="Whitman W."/>
        </authorList>
    </citation>
    <scope>NUCLEOTIDE SEQUENCE [LARGE SCALE GENOMIC DNA]</scope>
    <source>
        <strain evidence="11 12">1B</strain>
    </source>
</reference>
<keyword evidence="12" id="KW-1185">Reference proteome</keyword>
<dbReference type="CDD" id="cd17546">
    <property type="entry name" value="REC_hyHK_CKI1_RcsC-like"/>
    <property type="match status" value="1"/>
</dbReference>
<keyword evidence="3 6" id="KW-0597">Phosphoprotein</keyword>
<feature type="domain" description="Histidine kinase" evidence="7">
    <location>
        <begin position="539"/>
        <end position="763"/>
    </location>
</feature>
<dbReference type="SMART" id="SM00387">
    <property type="entry name" value="HATPase_c"/>
    <property type="match status" value="1"/>
</dbReference>
<evidence type="ECO:0000256" key="1">
    <source>
        <dbReference type="ARBA" id="ARBA00000085"/>
    </source>
</evidence>
<feature type="domain" description="Response regulatory" evidence="8">
    <location>
        <begin position="785"/>
        <end position="903"/>
    </location>
</feature>
<dbReference type="Pfam" id="PF08448">
    <property type="entry name" value="PAS_4"/>
    <property type="match status" value="2"/>
</dbReference>
<keyword evidence="5" id="KW-0418">Kinase</keyword>
<dbReference type="Proteomes" id="UP000717634">
    <property type="component" value="Unassembled WGS sequence"/>
</dbReference>
<dbReference type="Pfam" id="PF00072">
    <property type="entry name" value="Response_reg"/>
    <property type="match status" value="1"/>
</dbReference>
<evidence type="ECO:0000256" key="4">
    <source>
        <dbReference type="ARBA" id="ARBA00022679"/>
    </source>
</evidence>
<dbReference type="CDD" id="cd16922">
    <property type="entry name" value="HATPase_EvgS-ArcB-TorS-like"/>
    <property type="match status" value="1"/>
</dbReference>
<protein>
    <recommendedName>
        <fullName evidence="2">histidine kinase</fullName>
        <ecNumber evidence="2">2.7.13.3</ecNumber>
    </recommendedName>
</protein>
<dbReference type="InterPro" id="IPR003661">
    <property type="entry name" value="HisK_dim/P_dom"/>
</dbReference>
<dbReference type="InterPro" id="IPR013656">
    <property type="entry name" value="PAS_4"/>
</dbReference>
<evidence type="ECO:0000256" key="3">
    <source>
        <dbReference type="ARBA" id="ARBA00022553"/>
    </source>
</evidence>
<feature type="domain" description="PAC" evidence="10">
    <location>
        <begin position="341"/>
        <end position="396"/>
    </location>
</feature>
<sequence>MKPTFCPPAAAPSCRTALAAAEQRIQQLTAALAQARKGEQLVDQLANRLHEGLLLLDATGAIVLANQRFFSLLGLADAPAAWHGQPLRGLAAQVQPLVAAPADLVRWAEHAPHTLPQGRPGLLRLKGGAVLACELRPAAADAGPAGTWLLTLRDVSEQQQQLAALQSISNILYENPSPIVRIGANQQQLYANPAARRVGLRLSRPEQVRLQKQLRCAAAAALAQATAQQLEVSMGESLYSVAVMPFPREGYVNLYFSDISERENVRRQLAEHQQFTQQVLDTIPALVFVRDTKQKLVFQNPAMQSLMASSGMARPDAVPPDSVLARELAGYAAADAQVLATGRQIAVEEPHTLLNGTTHWFYTVKRPLHRPDGTVHVLGVSTDITALKHSRQTLERSEKQYRDLMNYSQALIGTCDMQGTVITANPALARLLCEDAAKMVGTSVTVHMTEEDREGFSFYLEQIARTGEAAGVLPVHPRGSDQLRYLHYHNYVVREPGQEPYIVSHGHDITERVLASKELKRAKEAAEAAVLARENFLANMSHEIRTPMNGVLGVANLLAKTSLSPEQQEYLRIIRRSGQHLLAVLNDVLDMAKIASGKLELNLESFNLCDSVTHALQPLALQALEKGLRFEGKPLSATCPYPMVQADAHRLNQIMLNLVSNAIKFTPAGGRVKVQSELLGETADTLTVRFRVTDTGLGMLPEVQARIFESFTQAYADTARHFGGTGLGLSISRGLVEQMGGELTVTSAPRVGSSFAFSLTLAKAVVPAAESLAEAFDTGVLAGLRVLLVEDNDINRFVARCTMQEWGVVVTEAEDGASGVARFAQEPFDLVLMDIQMPGMSGLDATAIIRAHPEPARAAVPILALTANAFHADHERYRAAGMNDCLAKPFEEAELYTKLLKLLRY</sequence>
<dbReference type="PANTHER" id="PTHR43047">
    <property type="entry name" value="TWO-COMPONENT HISTIDINE PROTEIN KINASE"/>
    <property type="match status" value="1"/>
</dbReference>
<dbReference type="InterPro" id="IPR035965">
    <property type="entry name" value="PAS-like_dom_sf"/>
</dbReference>
<dbReference type="Gene3D" id="3.30.565.10">
    <property type="entry name" value="Histidine kinase-like ATPase, C-terminal domain"/>
    <property type="match status" value="1"/>
</dbReference>
<dbReference type="RefSeq" id="WP_168672975.1">
    <property type="nucleotide sequence ID" value="NZ_JAAVTK010000004.1"/>
</dbReference>